<sequence>MPQLPAQEVPDSGDASGPRFSRDNTLQALPLQFVGAARDYFGVWLVNVLLTLCTLGIWSAWAKVRTRRWFYGHTRLAGAGFDYHATGGQILKGRLLAIALLVGISVITALWPRAERALTLLFLAGMPWAINAGLRFNACMTSWSNVRFDFQGRYGRALLVFVLIPLASVFTLGLLAPLATQRLARYAASSYRFGAAAFSCAPRLGTLYAALLRSMVLLLAVCLLGLLITQLAGTAMIPEFSLAEMLRGLSGPLPNRHRPLTPGLRMFLAVLPVMLAMLYAAVIVAAMYYSACAHNETLSRCALAGGHRLHSDMAPLRYIWITLSGLAASLVSAGLAYPWARVRRYRYVAQCITVLAAPGLDEFISQQPARRPGAFGAELSQLEGFAVVSSL</sequence>
<feature type="transmembrane region" description="Helical" evidence="1">
    <location>
        <begin position="157"/>
        <end position="179"/>
    </location>
</feature>
<feature type="transmembrane region" description="Helical" evidence="1">
    <location>
        <begin position="117"/>
        <end position="136"/>
    </location>
</feature>
<dbReference type="AlphaFoldDB" id="A0A6S7D9C2"/>
<gene>
    <name evidence="2" type="ORF">LMG26788_02512</name>
</gene>
<keyword evidence="1" id="KW-0812">Transmembrane</keyword>
<feature type="transmembrane region" description="Helical" evidence="1">
    <location>
        <begin position="266"/>
        <end position="289"/>
    </location>
</feature>
<dbReference type="InterPro" id="IPR010295">
    <property type="entry name" value="DUF898"/>
</dbReference>
<feature type="transmembrane region" description="Helical" evidence="1">
    <location>
        <begin position="215"/>
        <end position="237"/>
    </location>
</feature>
<accession>A0A6S7D9C2</accession>
<evidence type="ECO:0000256" key="1">
    <source>
        <dbReference type="SAM" id="Phobius"/>
    </source>
</evidence>
<dbReference type="EMBL" id="CADIKZ010000006">
    <property type="protein sequence ID" value="CAB3865875.1"/>
    <property type="molecule type" value="Genomic_DNA"/>
</dbReference>
<feature type="transmembrane region" description="Helical" evidence="1">
    <location>
        <begin position="95"/>
        <end position="111"/>
    </location>
</feature>
<dbReference type="Proteomes" id="UP000494203">
    <property type="component" value="Unassembled WGS sequence"/>
</dbReference>
<name>A0A6S7D9C2_9BURK</name>
<evidence type="ECO:0008006" key="4">
    <source>
        <dbReference type="Google" id="ProtNLM"/>
    </source>
</evidence>
<feature type="transmembrane region" description="Helical" evidence="1">
    <location>
        <begin position="41"/>
        <end position="61"/>
    </location>
</feature>
<dbReference type="RefSeq" id="WP_175140907.1">
    <property type="nucleotide sequence ID" value="NZ_CADIKZ010000006.1"/>
</dbReference>
<protein>
    <recommendedName>
        <fullName evidence="4">DUF898 domain-containing protein</fullName>
    </recommendedName>
</protein>
<reference evidence="2 3" key="1">
    <citation type="submission" date="2020-04" db="EMBL/GenBank/DDBJ databases">
        <authorList>
            <person name="De Canck E."/>
        </authorList>
    </citation>
    <scope>NUCLEOTIDE SEQUENCE [LARGE SCALE GENOMIC DNA]</scope>
    <source>
        <strain evidence="2 3">LMG 26788</strain>
    </source>
</reference>
<organism evidence="2 3">
    <name type="scientific">Achromobacter pulmonis</name>
    <dbReference type="NCBI Taxonomy" id="1389932"/>
    <lineage>
        <taxon>Bacteria</taxon>
        <taxon>Pseudomonadati</taxon>
        <taxon>Pseudomonadota</taxon>
        <taxon>Betaproteobacteria</taxon>
        <taxon>Burkholderiales</taxon>
        <taxon>Alcaligenaceae</taxon>
        <taxon>Achromobacter</taxon>
    </lineage>
</organism>
<evidence type="ECO:0000313" key="2">
    <source>
        <dbReference type="EMBL" id="CAB3865875.1"/>
    </source>
</evidence>
<keyword evidence="1" id="KW-1133">Transmembrane helix</keyword>
<keyword evidence="1" id="KW-0472">Membrane</keyword>
<proteinExistence type="predicted"/>
<keyword evidence="3" id="KW-1185">Reference proteome</keyword>
<feature type="transmembrane region" description="Helical" evidence="1">
    <location>
        <begin position="318"/>
        <end position="340"/>
    </location>
</feature>
<evidence type="ECO:0000313" key="3">
    <source>
        <dbReference type="Proteomes" id="UP000494203"/>
    </source>
</evidence>
<dbReference type="Pfam" id="PF05987">
    <property type="entry name" value="DUF898"/>
    <property type="match status" value="1"/>
</dbReference>